<feature type="transmembrane region" description="Helical" evidence="1">
    <location>
        <begin position="12"/>
        <end position="31"/>
    </location>
</feature>
<evidence type="ECO:0000256" key="1">
    <source>
        <dbReference type="SAM" id="Phobius"/>
    </source>
</evidence>
<gene>
    <name evidence="2" type="ORF">AVCANL283_07265</name>
</gene>
<organism evidence="2 3">
    <name type="scientific">Campylobacter canadensis</name>
    <dbReference type="NCBI Taxonomy" id="449520"/>
    <lineage>
        <taxon>Bacteria</taxon>
        <taxon>Pseudomonadati</taxon>
        <taxon>Campylobacterota</taxon>
        <taxon>Epsilonproteobacteria</taxon>
        <taxon>Campylobacterales</taxon>
        <taxon>Campylobacteraceae</taxon>
        <taxon>Campylobacter</taxon>
    </lineage>
</organism>
<keyword evidence="1" id="KW-0472">Membrane</keyword>
<dbReference type="PANTHER" id="PTHR34219">
    <property type="entry name" value="IRON-REGULATED INNER MEMBRANE PROTEIN-RELATED"/>
    <property type="match status" value="1"/>
</dbReference>
<feature type="transmembrane region" description="Helical" evidence="1">
    <location>
        <begin position="418"/>
        <end position="437"/>
    </location>
</feature>
<keyword evidence="3" id="KW-1185">Reference proteome</keyword>
<dbReference type="EMBL" id="JACGBB010000018">
    <property type="protein sequence ID" value="MBZ7987891.1"/>
    <property type="molecule type" value="Genomic_DNA"/>
</dbReference>
<accession>A0ABS7WU25</accession>
<evidence type="ECO:0000313" key="2">
    <source>
        <dbReference type="EMBL" id="MBZ7987891.1"/>
    </source>
</evidence>
<dbReference type="RefSeq" id="WP_224325494.1">
    <property type="nucleotide sequence ID" value="NZ_JACGBB010000018.1"/>
</dbReference>
<keyword evidence="1" id="KW-1133">Transmembrane helix</keyword>
<feature type="transmembrane region" description="Helical" evidence="1">
    <location>
        <begin position="181"/>
        <end position="204"/>
    </location>
</feature>
<feature type="transmembrane region" description="Helical" evidence="1">
    <location>
        <begin position="325"/>
        <end position="346"/>
    </location>
</feature>
<protein>
    <submittedName>
        <fullName evidence="2">PepSY domain-containing protein</fullName>
    </submittedName>
</protein>
<keyword evidence="1" id="KW-0812">Transmembrane</keyword>
<proteinExistence type="predicted"/>
<comment type="caution">
    <text evidence="2">The sequence shown here is derived from an EMBL/GenBank/DDBJ whole genome shotgun (WGS) entry which is preliminary data.</text>
</comment>
<name>A0ABS7WU25_9BACT</name>
<sequence>MKVFRVFHSTFAVVLCWFLFFISFFGCVSYINDYTNYYMQPSIQKNHSKEVSLNDCIDYAQKEFKDYETINVATPTFYNNLCEINYFNANSTKAEKKSNIAYFDGEEKYTKTPTLGAKFLFGMHYKIFPFKSTQSIIEALISIVAFCMFLIILSGFFIIGKKKIFELKGKNPYAKNYDFHILVGTFIAVFLGFLSLSGIALNYAKDIDKFFTTKVQKKQSKEKVSVDNSYIFDTNKILEFYSTASDKLGTKELIITLNKAKKQVQISPIKNINSLKSFNQSASNNIVFDEEKILEDKSFSVKNNSFWQSVYEISFTFHRVKFAPIYLSLLLFACGILACVFIYKAMQMYASKKKKANYLALANSAFFSCFNASIAYLIANKILSADLANRALMEQSFFYAIFVLSFALSFIFYKKQSILNYFSIALLVILLLCDFIFSYYSIVTVGFNIMWIIFIIFFARRKNGFVI</sequence>
<dbReference type="InterPro" id="IPR005625">
    <property type="entry name" value="PepSY-ass_TM"/>
</dbReference>
<dbReference type="Pfam" id="PF03929">
    <property type="entry name" value="PepSY_TM"/>
    <property type="match status" value="1"/>
</dbReference>
<feature type="transmembrane region" description="Helical" evidence="1">
    <location>
        <begin position="397"/>
        <end position="413"/>
    </location>
</feature>
<feature type="transmembrane region" description="Helical" evidence="1">
    <location>
        <begin position="443"/>
        <end position="459"/>
    </location>
</feature>
<dbReference type="PANTHER" id="PTHR34219:SF4">
    <property type="entry name" value="PEPSY DOMAIN-CONTAINING PROTEIN"/>
    <property type="match status" value="1"/>
</dbReference>
<evidence type="ECO:0000313" key="3">
    <source>
        <dbReference type="Proteomes" id="UP000786183"/>
    </source>
</evidence>
<reference evidence="2 3" key="1">
    <citation type="submission" date="2020-07" db="EMBL/GenBank/DDBJ databases">
        <title>Transfer of Campylobacter canadensis to the novel genus Avispirillum gen. nov., that also includes two novel species recovered from migratory waterfowl: Avispirillum anseris sp. nov. and Avispirillum brantae sp. nov.</title>
        <authorList>
            <person name="Miller W.G."/>
            <person name="Chapman M.H."/>
            <person name="Yee E."/>
            <person name="Inglis G.D."/>
        </authorList>
    </citation>
    <scope>NUCLEOTIDE SEQUENCE [LARGE SCALE GENOMIC DNA]</scope>
    <source>
        <strain evidence="2 3">L283</strain>
    </source>
</reference>
<feature type="transmembrane region" description="Helical" evidence="1">
    <location>
        <begin position="139"/>
        <end position="160"/>
    </location>
</feature>
<dbReference type="Proteomes" id="UP000786183">
    <property type="component" value="Unassembled WGS sequence"/>
</dbReference>
<dbReference type="PROSITE" id="PS51257">
    <property type="entry name" value="PROKAR_LIPOPROTEIN"/>
    <property type="match status" value="1"/>
</dbReference>
<feature type="transmembrane region" description="Helical" evidence="1">
    <location>
        <begin position="358"/>
        <end position="377"/>
    </location>
</feature>